<evidence type="ECO:0000313" key="4">
    <source>
        <dbReference type="Proteomes" id="UP000198853"/>
    </source>
</evidence>
<keyword evidence="3" id="KW-0269">Exonuclease</keyword>
<dbReference type="EMBL" id="FNEN01000005">
    <property type="protein sequence ID" value="SDI71408.1"/>
    <property type="molecule type" value="Genomic_DNA"/>
</dbReference>
<dbReference type="InterPro" id="IPR036691">
    <property type="entry name" value="Endo/exonu/phosph_ase_sf"/>
</dbReference>
<dbReference type="InterPro" id="IPR054470">
    <property type="entry name" value="FIMAH_dom"/>
</dbReference>
<dbReference type="GO" id="GO:0004527">
    <property type="term" value="F:exonuclease activity"/>
    <property type="evidence" value="ECO:0007669"/>
    <property type="project" value="UniProtKB-KW"/>
</dbReference>
<dbReference type="RefSeq" id="WP_218126186.1">
    <property type="nucleotide sequence ID" value="NZ_FNEN01000005.1"/>
</dbReference>
<dbReference type="SUPFAM" id="SSF56219">
    <property type="entry name" value="DNase I-like"/>
    <property type="match status" value="1"/>
</dbReference>
<dbReference type="PANTHER" id="PTHR14859:SF15">
    <property type="entry name" value="ENDONUCLEASE_EXONUCLEASE_PHOSPHATASE DOMAIN-CONTAINING PROTEIN"/>
    <property type="match status" value="1"/>
</dbReference>
<dbReference type="GO" id="GO:0016020">
    <property type="term" value="C:membrane"/>
    <property type="evidence" value="ECO:0007669"/>
    <property type="project" value="GOC"/>
</dbReference>
<dbReference type="InterPro" id="IPR051916">
    <property type="entry name" value="GPI-anchor_lipid_remodeler"/>
</dbReference>
<evidence type="ECO:0000259" key="2">
    <source>
        <dbReference type="Pfam" id="PF22888"/>
    </source>
</evidence>
<dbReference type="InterPro" id="IPR005135">
    <property type="entry name" value="Endo/exonuclease/phosphatase"/>
</dbReference>
<name>A0A1G8MTN8_9BACI</name>
<keyword evidence="4" id="KW-1185">Reference proteome</keyword>
<keyword evidence="3" id="KW-0255">Endonuclease</keyword>
<protein>
    <submittedName>
        <fullName evidence="3">Metal-dependent hydrolase, endonuclease/exonuclease/phosphatase family</fullName>
    </submittedName>
</protein>
<dbReference type="Pfam" id="PF22888">
    <property type="entry name" value="FIMAH"/>
    <property type="match status" value="1"/>
</dbReference>
<dbReference type="GO" id="GO:0006506">
    <property type="term" value="P:GPI anchor biosynthetic process"/>
    <property type="evidence" value="ECO:0007669"/>
    <property type="project" value="TreeGrafter"/>
</dbReference>
<feature type="domain" description="Endonuclease/exonuclease/phosphatase" evidence="1">
    <location>
        <begin position="11"/>
        <end position="229"/>
    </location>
</feature>
<sequence>MAAGIGADGELDLERTAQTLRESEAEIIGLQEVDVHWDSRSDFENQIEHLAEELDMEAFFAPIYSEEPEDPEHPQSEYGLAILSEYPIEAANNYEIARLSTQDPDPEPQPMPGFPEVLIDVNGTNAWFSTTHLDYRGDPTVREMQVADMQEKMAPHYNAMLVGDLNARPDADELQPLLTTFTDAWEEAGEGDGFTFPVGDPDRRIDYILTSPDIDVQSANTDHSPASDHLLVTSTVTLNPVNATNMKKLAEAFAEKEAFANESATRSLLIHLTTLEHYENEKEEEKLMEHMEGLRNLLNYQEENDLITEKAYNVLKADALAMQEER</sequence>
<keyword evidence="3" id="KW-0378">Hydrolase</keyword>
<dbReference type="Proteomes" id="UP000198853">
    <property type="component" value="Unassembled WGS sequence"/>
</dbReference>
<dbReference type="AlphaFoldDB" id="A0A1G8MTN8"/>
<keyword evidence="3" id="KW-0540">Nuclease</keyword>
<evidence type="ECO:0000259" key="1">
    <source>
        <dbReference type="Pfam" id="PF03372"/>
    </source>
</evidence>
<dbReference type="GO" id="GO:0004519">
    <property type="term" value="F:endonuclease activity"/>
    <property type="evidence" value="ECO:0007669"/>
    <property type="project" value="UniProtKB-KW"/>
</dbReference>
<accession>A0A1G8MTN8</accession>
<dbReference type="PANTHER" id="PTHR14859">
    <property type="entry name" value="CALCOFLUOR WHITE HYPERSENSITIVE PROTEIN PRECURSOR"/>
    <property type="match status" value="1"/>
</dbReference>
<reference evidence="3 4" key="1">
    <citation type="submission" date="2016-10" db="EMBL/GenBank/DDBJ databases">
        <authorList>
            <person name="de Groot N.N."/>
        </authorList>
    </citation>
    <scope>NUCLEOTIDE SEQUENCE [LARGE SCALE GENOMIC DNA]</scope>
    <source>
        <strain evidence="3 4">DSM 21771</strain>
    </source>
</reference>
<proteinExistence type="predicted"/>
<feature type="domain" description="FIMAH" evidence="2">
    <location>
        <begin position="244"/>
        <end position="322"/>
    </location>
</feature>
<dbReference type="Pfam" id="PF03372">
    <property type="entry name" value="Exo_endo_phos"/>
    <property type="match status" value="1"/>
</dbReference>
<organism evidence="3 4">
    <name type="scientific">Natribacillus halophilus</name>
    <dbReference type="NCBI Taxonomy" id="549003"/>
    <lineage>
        <taxon>Bacteria</taxon>
        <taxon>Bacillati</taxon>
        <taxon>Bacillota</taxon>
        <taxon>Bacilli</taxon>
        <taxon>Bacillales</taxon>
        <taxon>Bacillaceae</taxon>
        <taxon>Natribacillus</taxon>
    </lineage>
</organism>
<gene>
    <name evidence="3" type="ORF">SAMN04488123_10521</name>
</gene>
<dbReference type="Gene3D" id="3.60.10.10">
    <property type="entry name" value="Endonuclease/exonuclease/phosphatase"/>
    <property type="match status" value="1"/>
</dbReference>
<evidence type="ECO:0000313" key="3">
    <source>
        <dbReference type="EMBL" id="SDI71408.1"/>
    </source>
</evidence>